<dbReference type="InterPro" id="IPR014743">
    <property type="entry name" value="Cl-channel_core"/>
</dbReference>
<comment type="subcellular location">
    <subcellularLocation>
        <location evidence="1">Endosome membrane</location>
        <topology evidence="1">Multi-pass membrane protein</topology>
    </subcellularLocation>
    <subcellularLocation>
        <location evidence="9">Membrane</location>
        <topology evidence="9">Multi-pass membrane protein</topology>
    </subcellularLocation>
</comment>
<evidence type="ECO:0000256" key="3">
    <source>
        <dbReference type="ARBA" id="ARBA00022692"/>
    </source>
</evidence>
<evidence type="ECO:0000256" key="1">
    <source>
        <dbReference type="ARBA" id="ARBA00004337"/>
    </source>
</evidence>
<feature type="transmembrane region" description="Helical" evidence="9">
    <location>
        <begin position="571"/>
        <end position="595"/>
    </location>
</feature>
<evidence type="ECO:0000256" key="8">
    <source>
        <dbReference type="PROSITE-ProRule" id="PRU00703"/>
    </source>
</evidence>
<feature type="transmembrane region" description="Helical" evidence="9">
    <location>
        <begin position="400"/>
        <end position="420"/>
    </location>
</feature>
<dbReference type="RefSeq" id="XP_031549345.1">
    <property type="nucleotide sequence ID" value="XM_031693485.1"/>
</dbReference>
<keyword evidence="6 9" id="KW-0472">Membrane</keyword>
<feature type="transmembrane region" description="Helical" evidence="9">
    <location>
        <begin position="262"/>
        <end position="278"/>
    </location>
</feature>
<keyword evidence="5 9" id="KW-0406">Ion transport</keyword>
<dbReference type="Gene3D" id="3.10.580.20">
    <property type="match status" value="1"/>
</dbReference>
<dbReference type="GO" id="GO:0005886">
    <property type="term" value="C:plasma membrane"/>
    <property type="evidence" value="ECO:0007669"/>
    <property type="project" value="TreeGrafter"/>
</dbReference>
<evidence type="ECO:0000256" key="2">
    <source>
        <dbReference type="ARBA" id="ARBA00022448"/>
    </source>
</evidence>
<accession>A0A6P8HA21</accession>
<reference evidence="13" key="1">
    <citation type="submission" date="2025-08" db="UniProtKB">
        <authorList>
            <consortium name="RefSeq"/>
        </authorList>
    </citation>
    <scope>IDENTIFICATION</scope>
    <source>
        <tissue evidence="13">Tentacle</tissue>
    </source>
</reference>
<feature type="transmembrane region" description="Helical" evidence="9">
    <location>
        <begin position="474"/>
        <end position="498"/>
    </location>
</feature>
<proteinExistence type="inferred from homology"/>
<dbReference type="OrthoDB" id="44789at2759"/>
<dbReference type="FunCoup" id="A0A6P8HA21">
    <property type="interactions" value="2152"/>
</dbReference>
<evidence type="ECO:0000256" key="4">
    <source>
        <dbReference type="ARBA" id="ARBA00022989"/>
    </source>
</evidence>
<dbReference type="Pfam" id="PF00571">
    <property type="entry name" value="CBS"/>
    <property type="match status" value="1"/>
</dbReference>
<evidence type="ECO:0000256" key="10">
    <source>
        <dbReference type="SAM" id="MobiDB-lite"/>
    </source>
</evidence>
<comment type="similarity">
    <text evidence="9">Belongs to the chloride channel (TC 2.A.49) family.</text>
</comment>
<dbReference type="KEGG" id="aten:116286893"/>
<organism evidence="12 13">
    <name type="scientific">Actinia tenebrosa</name>
    <name type="common">Australian red waratah sea anemone</name>
    <dbReference type="NCBI Taxonomy" id="6105"/>
    <lineage>
        <taxon>Eukaryota</taxon>
        <taxon>Metazoa</taxon>
        <taxon>Cnidaria</taxon>
        <taxon>Anthozoa</taxon>
        <taxon>Hexacorallia</taxon>
        <taxon>Actiniaria</taxon>
        <taxon>Actiniidae</taxon>
        <taxon>Actinia</taxon>
    </lineage>
</organism>
<feature type="transmembrane region" description="Helical" evidence="9">
    <location>
        <begin position="504"/>
        <end position="523"/>
    </location>
</feature>
<dbReference type="GeneID" id="116286893"/>
<feature type="transmembrane region" description="Helical" evidence="9">
    <location>
        <begin position="290"/>
        <end position="314"/>
    </location>
</feature>
<evidence type="ECO:0000256" key="5">
    <source>
        <dbReference type="ARBA" id="ARBA00023065"/>
    </source>
</evidence>
<keyword evidence="3 9" id="KW-0812">Transmembrane</keyword>
<dbReference type="AlphaFoldDB" id="A0A6P8HA21"/>
<dbReference type="InParanoid" id="A0A6P8HA21"/>
<feature type="transmembrane region" description="Helical" evidence="9">
    <location>
        <begin position="544"/>
        <end position="565"/>
    </location>
</feature>
<dbReference type="GO" id="GO:0005769">
    <property type="term" value="C:early endosome"/>
    <property type="evidence" value="ECO:0007669"/>
    <property type="project" value="TreeGrafter"/>
</dbReference>
<evidence type="ECO:0000259" key="11">
    <source>
        <dbReference type="PROSITE" id="PS51371"/>
    </source>
</evidence>
<gene>
    <name evidence="13" type="primary">LOC116286893</name>
</gene>
<dbReference type="PRINTS" id="PR00762">
    <property type="entry name" value="CLCHANNEL"/>
</dbReference>
<feature type="transmembrane region" description="Helical" evidence="9">
    <location>
        <begin position="188"/>
        <end position="210"/>
    </location>
</feature>
<dbReference type="GO" id="GO:0005794">
    <property type="term" value="C:Golgi apparatus"/>
    <property type="evidence" value="ECO:0007669"/>
    <property type="project" value="TreeGrafter"/>
</dbReference>
<dbReference type="CDD" id="cd04591">
    <property type="entry name" value="CBS_pair_voltage-gated_CLC_euk_bac"/>
    <property type="match status" value="1"/>
</dbReference>
<keyword evidence="4 9" id="KW-1133">Transmembrane helix</keyword>
<dbReference type="CDD" id="cd03684">
    <property type="entry name" value="ClC_3_like"/>
    <property type="match status" value="1"/>
</dbReference>
<dbReference type="InterPro" id="IPR001807">
    <property type="entry name" value="ClC"/>
</dbReference>
<dbReference type="InterPro" id="IPR046342">
    <property type="entry name" value="CBS_dom_sf"/>
</dbReference>
<feature type="domain" description="CBS" evidence="11">
    <location>
        <begin position="735"/>
        <end position="793"/>
    </location>
</feature>
<dbReference type="SMART" id="SM00116">
    <property type="entry name" value="CBS"/>
    <property type="match status" value="2"/>
</dbReference>
<keyword evidence="2 9" id="KW-0813">Transport</keyword>
<dbReference type="PANTHER" id="PTHR45711">
    <property type="entry name" value="CHLORIDE CHANNEL PROTEIN"/>
    <property type="match status" value="1"/>
</dbReference>
<feature type="domain" description="CBS" evidence="11">
    <location>
        <begin position="637"/>
        <end position="705"/>
    </location>
</feature>
<dbReference type="GO" id="GO:0010008">
    <property type="term" value="C:endosome membrane"/>
    <property type="evidence" value="ECO:0007669"/>
    <property type="project" value="UniProtKB-SubCell"/>
</dbReference>
<evidence type="ECO:0000256" key="7">
    <source>
        <dbReference type="ARBA" id="ARBA00023214"/>
    </source>
</evidence>
<feature type="transmembrane region" description="Helical" evidence="9">
    <location>
        <begin position="102"/>
        <end position="122"/>
    </location>
</feature>
<dbReference type="InterPro" id="IPR000644">
    <property type="entry name" value="CBS_dom"/>
</dbReference>
<keyword evidence="8" id="KW-0129">CBS domain</keyword>
<evidence type="ECO:0000256" key="6">
    <source>
        <dbReference type="ARBA" id="ARBA00023136"/>
    </source>
</evidence>
<dbReference type="PROSITE" id="PS51371">
    <property type="entry name" value="CBS"/>
    <property type="match status" value="2"/>
</dbReference>
<name>A0A6P8HA21_ACTTE</name>
<evidence type="ECO:0000313" key="13">
    <source>
        <dbReference type="RefSeq" id="XP_031549345.1"/>
    </source>
</evidence>
<evidence type="ECO:0000256" key="9">
    <source>
        <dbReference type="RuleBase" id="RU361221"/>
    </source>
</evidence>
<dbReference type="Gene3D" id="1.10.3080.10">
    <property type="entry name" value="Clc chloride channel"/>
    <property type="match status" value="1"/>
</dbReference>
<dbReference type="FunFam" id="1.10.3080.10:FF:000011">
    <property type="entry name" value="Chloride channel protein"/>
    <property type="match status" value="1"/>
</dbReference>
<feature type="region of interest" description="Disordered" evidence="10">
    <location>
        <begin position="1"/>
        <end position="20"/>
    </location>
</feature>
<keyword evidence="7 9" id="KW-0868">Chloride</keyword>
<dbReference type="GO" id="GO:0005247">
    <property type="term" value="F:voltage-gated chloride channel activity"/>
    <property type="evidence" value="ECO:0007669"/>
    <property type="project" value="TreeGrafter"/>
</dbReference>
<evidence type="ECO:0000313" key="12">
    <source>
        <dbReference type="Proteomes" id="UP000515163"/>
    </source>
</evidence>
<protein>
    <recommendedName>
        <fullName evidence="9">Chloride channel protein</fullName>
    </recommendedName>
</protein>
<keyword evidence="12" id="KW-1185">Reference proteome</keyword>
<feature type="transmembrane region" description="Helical" evidence="9">
    <location>
        <begin position="364"/>
        <end position="385"/>
    </location>
</feature>
<dbReference type="SUPFAM" id="SSF81340">
    <property type="entry name" value="Clc chloride channel"/>
    <property type="match status" value="1"/>
</dbReference>
<dbReference type="Gene3D" id="3.90.1280.20">
    <property type="match status" value="1"/>
</dbReference>
<dbReference type="Proteomes" id="UP000515163">
    <property type="component" value="Unplaced"/>
</dbReference>
<dbReference type="SUPFAM" id="SSF54631">
    <property type="entry name" value="CBS-domain pair"/>
    <property type="match status" value="1"/>
</dbReference>
<dbReference type="Pfam" id="PF00654">
    <property type="entry name" value="Voltage_CLC"/>
    <property type="match status" value="1"/>
</dbReference>
<sequence>MNMSRVRFSSEVSTDEDTASHQDNYHVEVYDEAPIVRGSNLRVVQDYNDTFMEEPDILAQYDDFHTIDWVRDRQRDRTRFRRMKRLKHGTIWERIKQANDAWGGWLVVFLVGLSAGLCAGVIDIGSSWMSDLKIGVCPANFWFNKESCCWSDDTAFDGSDDDCKQWKTWGEIFTGDSNSSASLYVLNYIVYVLSSLGFACLAVVLVRWVAPYACGSGIPEIKTILSGFIIRGYLGKMTLMVKSMSMMLAVAAGLSLGKEGPLVHVACCCGNFFSYVFAKYHRNEAKKREVLSAAAAAGVSVAFGAPIGGVLFSLEEVSYYFPMKTLWRSFFCAMIAAFTLKYMNPYGTGNLVMFYVEYDTPWKLFELLPFVFLGAVGGIIGAIFIKGNIWWCRKRKNSRFGAFSIAEVLLVAVVTAFLAFPNPYTRQSSSVLIQNLFRQCGPEDKSELCEYITNNKTINVNDPRYPGAEAGDGVVTAIWQLLLAAAFKLLITIFTFGLKVPAGLFIPSMAIGACIGRVVGIGMERLAFSNPDWLIFSSSCGKSINACVTPGLYAMVGAAAVLGGVTRMTVSLVVIMFELTGGLSYIVPLMVAVMISKWVGDAFIKEGIYDGHIHLNGYPFLDSKEEFTHTTLAADCMRPRKNDPPLTCITQDGNTVGELEQLIEESHFRGFPVIVDQESQRLIGFVLNKDLRIGLKHARIRNEDIVSASKVYFTEHSSLYSSPGQAVHLSLRHILDVSPIQITDKTPMETVVELFRRVGLRQTLVTHNGRLLGIITKKDVLRHIATLANQDPESILFH</sequence>
<dbReference type="PANTHER" id="PTHR45711:SF6">
    <property type="entry name" value="CHLORIDE CHANNEL PROTEIN"/>
    <property type="match status" value="1"/>
</dbReference>